<reference evidence="1 2" key="1">
    <citation type="submission" date="2017-04" db="EMBL/GenBank/DDBJ databases">
        <title>The genome sequence of Parageobacillus galactosidasius DSM 18751.</title>
        <authorList>
            <person name="Ramaloko W.T."/>
            <person name="Koen N."/>
            <person name="Polliack S."/>
            <person name="Aliyu H."/>
            <person name="Lebre P."/>
            <person name="Mohr T."/>
            <person name="Oswald F."/>
            <person name="Zwick M."/>
            <person name="Neumann A."/>
            <person name="Syldatk C."/>
            <person name="Cowan D."/>
            <person name="De Maayer P."/>
        </authorList>
    </citation>
    <scope>NUCLEOTIDE SEQUENCE [LARGE SCALE GENOMIC DNA]</scope>
    <source>
        <strain evidence="1 2">DSM 18751</strain>
    </source>
</reference>
<name>A0A226QME7_9BACL</name>
<sequence>MSTEEGYFPQGVASRSWTIRKAEAPRSALEAKCSSPVEVLALRGGRLFGTRELGAEAGQ</sequence>
<keyword evidence="2" id="KW-1185">Reference proteome</keyword>
<gene>
    <name evidence="1" type="ORF">B9L23_01675</name>
</gene>
<evidence type="ECO:0000313" key="2">
    <source>
        <dbReference type="Proteomes" id="UP000198394"/>
    </source>
</evidence>
<protein>
    <submittedName>
        <fullName evidence="1">Uncharacterized protein</fullName>
    </submittedName>
</protein>
<comment type="caution">
    <text evidence="1">The sequence shown here is derived from an EMBL/GenBank/DDBJ whole genome shotgun (WGS) entry which is preliminary data.</text>
</comment>
<dbReference type="AlphaFoldDB" id="A0A226QME7"/>
<dbReference type="Proteomes" id="UP000198394">
    <property type="component" value="Unassembled WGS sequence"/>
</dbReference>
<accession>A0A226QME7</accession>
<evidence type="ECO:0000313" key="1">
    <source>
        <dbReference type="EMBL" id="OXB93696.1"/>
    </source>
</evidence>
<organism evidence="1 2">
    <name type="scientific">Parageobacillus galactosidasius</name>
    <dbReference type="NCBI Taxonomy" id="883812"/>
    <lineage>
        <taxon>Bacteria</taxon>
        <taxon>Bacillati</taxon>
        <taxon>Bacillota</taxon>
        <taxon>Bacilli</taxon>
        <taxon>Bacillales</taxon>
        <taxon>Anoxybacillaceae</taxon>
        <taxon>Parageobacillus</taxon>
    </lineage>
</organism>
<dbReference type="EMBL" id="NDYL01000001">
    <property type="protein sequence ID" value="OXB93696.1"/>
    <property type="molecule type" value="Genomic_DNA"/>
</dbReference>
<proteinExistence type="predicted"/>